<dbReference type="EMBL" id="BKAQ01000030">
    <property type="protein sequence ID" value="GEP83373.1"/>
    <property type="molecule type" value="Genomic_DNA"/>
</dbReference>
<dbReference type="GeneID" id="69905697"/>
<dbReference type="KEGG" id="skl:C7J89_10110"/>
<dbReference type="OrthoDB" id="2427086at2"/>
<dbReference type="Pfam" id="PF23648">
    <property type="entry name" value="DUF7147"/>
    <property type="match status" value="1"/>
</dbReference>
<evidence type="ECO:0000313" key="5">
    <source>
        <dbReference type="Proteomes" id="UP000075418"/>
    </source>
</evidence>
<evidence type="ECO:0000313" key="4">
    <source>
        <dbReference type="EMBL" id="KYH14781.1"/>
    </source>
</evidence>
<dbReference type="EMBL" id="DYVT01000046">
    <property type="protein sequence ID" value="HJF67510.1"/>
    <property type="molecule type" value="Genomic_DNA"/>
</dbReference>
<evidence type="ECO:0000313" key="2">
    <source>
        <dbReference type="EMBL" id="GEP83373.1"/>
    </source>
</evidence>
<dbReference type="AlphaFoldDB" id="A0A151A5S3"/>
<sequence length="129" mass="15047">MKQSFIYLGEGLTDLFEFTTLIEYNYKRVDAVVFFHTPKSQKQLSSVALVMQPTSENHFQAIYIMLNAVKYPYPQSNKKNDIITASANNYNIPIKGVDVQPPETFHDHELYFNYLKSVLRLQNWIPPLQ</sequence>
<dbReference type="Proteomes" id="UP000321040">
    <property type="component" value="Unassembled WGS sequence"/>
</dbReference>
<keyword evidence="6" id="KW-1185">Reference proteome</keyword>
<proteinExistence type="predicted"/>
<evidence type="ECO:0000313" key="3">
    <source>
        <dbReference type="EMBL" id="HJF67510.1"/>
    </source>
</evidence>
<dbReference type="InterPro" id="IPR055571">
    <property type="entry name" value="DUF7147"/>
</dbReference>
<reference evidence="3" key="3">
    <citation type="journal article" date="2021" name="PeerJ">
        <title>Extensive microbial diversity within the chicken gut microbiome revealed by metagenomics and culture.</title>
        <authorList>
            <person name="Gilroy R."/>
            <person name="Ravi A."/>
            <person name="Getino M."/>
            <person name="Pursley I."/>
            <person name="Horton D.L."/>
            <person name="Alikhan N.F."/>
            <person name="Baker D."/>
            <person name="Gharbi K."/>
            <person name="Hall N."/>
            <person name="Watson M."/>
            <person name="Adriaenssens E.M."/>
            <person name="Foster-Nyarko E."/>
            <person name="Jarju S."/>
            <person name="Secka A."/>
            <person name="Antonio M."/>
            <person name="Oren A."/>
            <person name="Chaudhuri R.R."/>
            <person name="La Ragione R."/>
            <person name="Hildebrand F."/>
            <person name="Pallen M.J."/>
        </authorList>
    </citation>
    <scope>NUCLEOTIDE SEQUENCE</scope>
    <source>
        <strain evidence="3">CHK149-3286</strain>
    </source>
</reference>
<protein>
    <recommendedName>
        <fullName evidence="1">DUF7147 domain-containing protein</fullName>
    </recommendedName>
</protein>
<organism evidence="4 5">
    <name type="scientific">Staphylococcus kloosii</name>
    <dbReference type="NCBI Taxonomy" id="29384"/>
    <lineage>
        <taxon>Bacteria</taxon>
        <taxon>Bacillati</taxon>
        <taxon>Bacillota</taxon>
        <taxon>Bacilli</taxon>
        <taxon>Bacillales</taxon>
        <taxon>Staphylococcaceae</taxon>
        <taxon>Staphylococcus</taxon>
    </lineage>
</organism>
<accession>A0A2T4RCB2</accession>
<reference evidence="4 5" key="1">
    <citation type="submission" date="2016-02" db="EMBL/GenBank/DDBJ databases">
        <title>Draft genome sequence of hydrocarbon degrading Staphylococcus saprophyticus Strain CNV2, isolated from crude-oil contaminated soil from Noonmati Oil Refinery, Guwahati, Assam, India.</title>
        <authorList>
            <person name="Mukherjee A."/>
            <person name="Chettri B."/>
            <person name="Langpoklakpam J."/>
            <person name="Singh A.K."/>
            <person name="Chattopadhyay D.J."/>
        </authorList>
    </citation>
    <scope>NUCLEOTIDE SEQUENCE [LARGE SCALE GENOMIC DNA]</scope>
    <source>
        <strain evidence="4 5">CNV2</strain>
    </source>
</reference>
<gene>
    <name evidence="4" type="ORF">A0131_08330</name>
    <name evidence="3" type="ORF">K8V85_04290</name>
    <name evidence="2" type="ORF">SKL01_25510</name>
</gene>
<name>A0A151A5S3_9STAP</name>
<comment type="caution">
    <text evidence="4">The sequence shown here is derived from an EMBL/GenBank/DDBJ whole genome shotgun (WGS) entry which is preliminary data.</text>
</comment>
<dbReference type="Proteomes" id="UP000706163">
    <property type="component" value="Unassembled WGS sequence"/>
</dbReference>
<dbReference type="EMBL" id="LUGM01000002">
    <property type="protein sequence ID" value="KYH14781.1"/>
    <property type="molecule type" value="Genomic_DNA"/>
</dbReference>
<evidence type="ECO:0000259" key="1">
    <source>
        <dbReference type="Pfam" id="PF23648"/>
    </source>
</evidence>
<evidence type="ECO:0000313" key="6">
    <source>
        <dbReference type="Proteomes" id="UP000321040"/>
    </source>
</evidence>
<dbReference type="Proteomes" id="UP000075418">
    <property type="component" value="Unassembled WGS sequence"/>
</dbReference>
<accession>A0A151A5S3</accession>
<feature type="domain" description="DUF7147" evidence="1">
    <location>
        <begin position="1"/>
        <end position="125"/>
    </location>
</feature>
<reference evidence="3" key="4">
    <citation type="submission" date="2021-09" db="EMBL/GenBank/DDBJ databases">
        <authorList>
            <person name="Gilroy R."/>
        </authorList>
    </citation>
    <scope>NUCLEOTIDE SEQUENCE</scope>
    <source>
        <strain evidence="3">CHK149-3286</strain>
    </source>
</reference>
<reference evidence="2 6" key="2">
    <citation type="submission" date="2019-07" db="EMBL/GenBank/DDBJ databases">
        <title>Whole genome shotgun sequence of Staphylococcus kloosii NBRC 109624.</title>
        <authorList>
            <person name="Hosoyama A."/>
            <person name="Uohara A."/>
            <person name="Ohji S."/>
            <person name="Ichikawa N."/>
        </authorList>
    </citation>
    <scope>NUCLEOTIDE SEQUENCE [LARGE SCALE GENOMIC DNA]</scope>
    <source>
        <strain evidence="2 6">NBRC 109624</strain>
    </source>
</reference>
<dbReference type="RefSeq" id="WP_061854942.1">
    <property type="nucleotide sequence ID" value="NZ_BKAQ01000030.1"/>
</dbReference>